<organism evidence="1 2">
    <name type="scientific">Ensete ventricosum</name>
    <name type="common">Abyssinian banana</name>
    <name type="synonym">Musa ensete</name>
    <dbReference type="NCBI Taxonomy" id="4639"/>
    <lineage>
        <taxon>Eukaryota</taxon>
        <taxon>Viridiplantae</taxon>
        <taxon>Streptophyta</taxon>
        <taxon>Embryophyta</taxon>
        <taxon>Tracheophyta</taxon>
        <taxon>Spermatophyta</taxon>
        <taxon>Magnoliopsida</taxon>
        <taxon>Liliopsida</taxon>
        <taxon>Zingiberales</taxon>
        <taxon>Musaceae</taxon>
        <taxon>Ensete</taxon>
    </lineage>
</organism>
<accession>A0A426X190</accession>
<dbReference type="AlphaFoldDB" id="A0A426X190"/>
<protein>
    <submittedName>
        <fullName evidence="1">Uncharacterized protein</fullName>
    </submittedName>
</protein>
<proteinExistence type="predicted"/>
<evidence type="ECO:0000313" key="2">
    <source>
        <dbReference type="Proteomes" id="UP000287651"/>
    </source>
</evidence>
<name>A0A426X190_ENSVE</name>
<reference evidence="1 2" key="1">
    <citation type="journal article" date="2014" name="Agronomy (Basel)">
        <title>A Draft Genome Sequence for Ensete ventricosum, the Drought-Tolerant Tree Against Hunger.</title>
        <authorList>
            <person name="Harrison J."/>
            <person name="Moore K.A."/>
            <person name="Paszkiewicz K."/>
            <person name="Jones T."/>
            <person name="Grant M."/>
            <person name="Ambacheew D."/>
            <person name="Muzemil S."/>
            <person name="Studholme D.J."/>
        </authorList>
    </citation>
    <scope>NUCLEOTIDE SEQUENCE [LARGE SCALE GENOMIC DNA]</scope>
</reference>
<sequence length="151" mass="16902">MDGEGVFLNLRVWVSGVEAGQRHPILQPLDLGQVAPDLVQFLFQGLAPQERFISLPLGLLELLLQLECTLLALGNRLRTSTRLQSIEFLLQLRDPIVHERDQPTGVMDSIEEHHLEVLALHETVTVRSSVKGKSTVPRHRSGTYQNHFLGG</sequence>
<dbReference type="EMBL" id="AMZH03029580">
    <property type="protein sequence ID" value="RRT33233.1"/>
    <property type="molecule type" value="Genomic_DNA"/>
</dbReference>
<comment type="caution">
    <text evidence="1">The sequence shown here is derived from an EMBL/GenBank/DDBJ whole genome shotgun (WGS) entry which is preliminary data.</text>
</comment>
<evidence type="ECO:0000313" key="1">
    <source>
        <dbReference type="EMBL" id="RRT33233.1"/>
    </source>
</evidence>
<gene>
    <name evidence="1" type="ORF">B296_00052829</name>
</gene>
<dbReference type="Proteomes" id="UP000287651">
    <property type="component" value="Unassembled WGS sequence"/>
</dbReference>